<dbReference type="Pfam" id="PF12796">
    <property type="entry name" value="Ank_2"/>
    <property type="match status" value="1"/>
</dbReference>
<dbReference type="PANTHER" id="PTHR24171">
    <property type="entry name" value="ANKYRIN REPEAT DOMAIN-CONTAINING PROTEIN 39-RELATED"/>
    <property type="match status" value="1"/>
</dbReference>
<feature type="repeat" description="ANK" evidence="3">
    <location>
        <begin position="72"/>
        <end position="104"/>
    </location>
</feature>
<evidence type="ECO:0000256" key="1">
    <source>
        <dbReference type="ARBA" id="ARBA00022737"/>
    </source>
</evidence>
<feature type="compositionally biased region" description="Basic residues" evidence="4">
    <location>
        <begin position="182"/>
        <end position="194"/>
    </location>
</feature>
<sequence length="194" mass="21053">MAERDDGVADVLTAASLGDTDKLRWLTKELGVSLVVPDGEEGPVLRAVAGGHHDTVRFLLAAGVSVDEADADGRTALHRAARSGDLALVQILVSANCDIDARDSSGSTRCMRRSRASSDFDARNHAGIVPLHYESVRSLPMVAPVVEQRRQDELDALREAREAEEAANTARVRALLAPVDQKKKKKKKKPKTRR</sequence>
<name>A0A0L0DSF7_THETB</name>
<dbReference type="EMBL" id="GL349496">
    <property type="protein sequence ID" value="KNC55142.1"/>
    <property type="molecule type" value="Genomic_DNA"/>
</dbReference>
<dbReference type="InterPro" id="IPR036770">
    <property type="entry name" value="Ankyrin_rpt-contain_sf"/>
</dbReference>
<gene>
    <name evidence="5" type="ORF">AMSG_10748</name>
</gene>
<evidence type="ECO:0000256" key="4">
    <source>
        <dbReference type="SAM" id="MobiDB-lite"/>
    </source>
</evidence>
<reference evidence="5 6" key="1">
    <citation type="submission" date="2010-05" db="EMBL/GenBank/DDBJ databases">
        <title>The Genome Sequence of Thecamonas trahens ATCC 50062.</title>
        <authorList>
            <consortium name="The Broad Institute Genome Sequencing Platform"/>
            <person name="Russ C."/>
            <person name="Cuomo C."/>
            <person name="Shea T."/>
            <person name="Young S.K."/>
            <person name="Zeng Q."/>
            <person name="Koehrsen M."/>
            <person name="Haas B."/>
            <person name="Borodovsky M."/>
            <person name="Guigo R."/>
            <person name="Alvarado L."/>
            <person name="Berlin A."/>
            <person name="Bochicchio J."/>
            <person name="Borenstein D."/>
            <person name="Chapman S."/>
            <person name="Chen Z."/>
            <person name="Freedman E."/>
            <person name="Gellesch M."/>
            <person name="Goldberg J."/>
            <person name="Griggs A."/>
            <person name="Gujja S."/>
            <person name="Heilman E."/>
            <person name="Heiman D."/>
            <person name="Hepburn T."/>
            <person name="Howarth C."/>
            <person name="Jen D."/>
            <person name="Larson L."/>
            <person name="Mehta T."/>
            <person name="Park D."/>
            <person name="Pearson M."/>
            <person name="Roberts A."/>
            <person name="Saif S."/>
            <person name="Shenoy N."/>
            <person name="Sisk P."/>
            <person name="Stolte C."/>
            <person name="Sykes S."/>
            <person name="Thomson T."/>
            <person name="Walk T."/>
            <person name="White J."/>
            <person name="Yandava C."/>
            <person name="Burger G."/>
            <person name="Gray M.W."/>
            <person name="Holland P.W.H."/>
            <person name="King N."/>
            <person name="Lang F.B.F."/>
            <person name="Roger A.J."/>
            <person name="Ruiz-Trillo I."/>
            <person name="Lander E."/>
            <person name="Nusbaum C."/>
        </authorList>
    </citation>
    <scope>NUCLEOTIDE SEQUENCE [LARGE SCALE GENOMIC DNA]</scope>
    <source>
        <strain evidence="5 6">ATCC 50062</strain>
    </source>
</reference>
<dbReference type="OrthoDB" id="194358at2759"/>
<keyword evidence="6" id="KW-1185">Reference proteome</keyword>
<dbReference type="Gene3D" id="1.25.40.20">
    <property type="entry name" value="Ankyrin repeat-containing domain"/>
    <property type="match status" value="1"/>
</dbReference>
<dbReference type="SMART" id="SM00248">
    <property type="entry name" value="ANK"/>
    <property type="match status" value="2"/>
</dbReference>
<organism evidence="5 6">
    <name type="scientific">Thecamonas trahens ATCC 50062</name>
    <dbReference type="NCBI Taxonomy" id="461836"/>
    <lineage>
        <taxon>Eukaryota</taxon>
        <taxon>Apusozoa</taxon>
        <taxon>Apusomonadida</taxon>
        <taxon>Apusomonadidae</taxon>
        <taxon>Thecamonas</taxon>
    </lineage>
</organism>
<evidence type="ECO:0000313" key="5">
    <source>
        <dbReference type="EMBL" id="KNC55142.1"/>
    </source>
</evidence>
<dbReference type="InterPro" id="IPR002110">
    <property type="entry name" value="Ankyrin_rpt"/>
</dbReference>
<dbReference type="PROSITE" id="PS50297">
    <property type="entry name" value="ANK_REP_REGION"/>
    <property type="match status" value="1"/>
</dbReference>
<keyword evidence="1" id="KW-0677">Repeat</keyword>
<protein>
    <submittedName>
        <fullName evidence="5">Uncharacterized protein</fullName>
    </submittedName>
</protein>
<dbReference type="SUPFAM" id="SSF48403">
    <property type="entry name" value="Ankyrin repeat"/>
    <property type="match status" value="1"/>
</dbReference>
<dbReference type="PROSITE" id="PS50088">
    <property type="entry name" value="ANK_REPEAT"/>
    <property type="match status" value="1"/>
</dbReference>
<feature type="region of interest" description="Disordered" evidence="4">
    <location>
        <begin position="166"/>
        <end position="194"/>
    </location>
</feature>
<evidence type="ECO:0000256" key="3">
    <source>
        <dbReference type="PROSITE-ProRule" id="PRU00023"/>
    </source>
</evidence>
<dbReference type="RefSeq" id="XP_013753200.1">
    <property type="nucleotide sequence ID" value="XM_013897746.1"/>
</dbReference>
<dbReference type="Proteomes" id="UP000054408">
    <property type="component" value="Unassembled WGS sequence"/>
</dbReference>
<dbReference type="STRING" id="461836.A0A0L0DSF7"/>
<keyword evidence="2 3" id="KW-0040">ANK repeat</keyword>
<dbReference type="AlphaFoldDB" id="A0A0L0DSF7"/>
<dbReference type="PANTHER" id="PTHR24171:SF9">
    <property type="entry name" value="ANKYRIN REPEAT DOMAIN-CONTAINING PROTEIN 39"/>
    <property type="match status" value="1"/>
</dbReference>
<evidence type="ECO:0000256" key="2">
    <source>
        <dbReference type="ARBA" id="ARBA00023043"/>
    </source>
</evidence>
<accession>A0A0L0DSF7</accession>
<evidence type="ECO:0000313" key="6">
    <source>
        <dbReference type="Proteomes" id="UP000054408"/>
    </source>
</evidence>
<dbReference type="GeneID" id="25568900"/>
<proteinExistence type="predicted"/>